<evidence type="ECO:0000256" key="4">
    <source>
        <dbReference type="ARBA" id="ARBA00022676"/>
    </source>
</evidence>
<name>A0AAW4PJB8_9EURY</name>
<evidence type="ECO:0000256" key="1">
    <source>
        <dbReference type="ARBA" id="ARBA00004141"/>
    </source>
</evidence>
<evidence type="ECO:0000256" key="6">
    <source>
        <dbReference type="ARBA" id="ARBA00022692"/>
    </source>
</evidence>
<feature type="transmembrane region" description="Helical" evidence="9">
    <location>
        <begin position="236"/>
        <end position="257"/>
    </location>
</feature>
<dbReference type="Gene3D" id="3.90.550.10">
    <property type="entry name" value="Spore Coat Polysaccharide Biosynthesis Protein SpsA, Chain A"/>
    <property type="match status" value="1"/>
</dbReference>
<dbReference type="EC" id="2.4.-.-" evidence="10"/>
<keyword evidence="6 9" id="KW-0812">Transmembrane</keyword>
<keyword evidence="11" id="KW-1185">Reference proteome</keyword>
<feature type="transmembrane region" description="Helical" evidence="9">
    <location>
        <begin position="264"/>
        <end position="283"/>
    </location>
</feature>
<dbReference type="EMBL" id="RKLT01000028">
    <property type="protein sequence ID" value="MBX0297809.1"/>
    <property type="molecule type" value="Genomic_DNA"/>
</dbReference>
<dbReference type="RefSeq" id="WP_220582393.1">
    <property type="nucleotide sequence ID" value="NZ_RKLT01000028.1"/>
</dbReference>
<comment type="subcellular location">
    <subcellularLocation>
        <location evidence="1">Membrane</location>
        <topology evidence="1">Multi-pass membrane protein</topology>
    </subcellularLocation>
</comment>
<keyword evidence="5 10" id="KW-0808">Transferase</keyword>
<comment type="caution">
    <text evidence="10">The sequence shown here is derived from an EMBL/GenBank/DDBJ whole genome shotgun (WGS) entry which is preliminary data.</text>
</comment>
<proteinExistence type="predicted"/>
<protein>
    <submittedName>
        <fullName evidence="10">Glycosyltransferase</fullName>
        <ecNumber evidence="10">2.4.-.-</ecNumber>
    </submittedName>
</protein>
<dbReference type="GO" id="GO:0016020">
    <property type="term" value="C:membrane"/>
    <property type="evidence" value="ECO:0007669"/>
    <property type="project" value="UniProtKB-SubCell"/>
</dbReference>
<gene>
    <name evidence="10" type="ORF">EGH23_23350</name>
</gene>
<dbReference type="SUPFAM" id="SSF53448">
    <property type="entry name" value="Nucleotide-diphospho-sugar transferases"/>
    <property type="match status" value="1"/>
</dbReference>
<comment type="pathway">
    <text evidence="3">Sphingolipid metabolism.</text>
</comment>
<evidence type="ECO:0000313" key="10">
    <source>
        <dbReference type="EMBL" id="MBX0297809.1"/>
    </source>
</evidence>
<evidence type="ECO:0000256" key="9">
    <source>
        <dbReference type="SAM" id="Phobius"/>
    </source>
</evidence>
<evidence type="ECO:0000256" key="3">
    <source>
        <dbReference type="ARBA" id="ARBA00004991"/>
    </source>
</evidence>
<sequence>MTDYPPTSVLLPTVSWTPVVEEIVTQLRPADELLVICDTKADPIADPITELPTNVRLVIAGEPDGCSGKANAIAAGMEAARHDRLVWTDDDFHHPDDWLDQLHEDYNRNGPTTELPFFVGQDPLAVLLEPLYAIAGTLGTYASDIAWGGAVIFERDDLPDETVFCRDLRRTVSDDGLLTDRTEVTPVKRTRRVEIGGTIRETVERHVRFTKLGRHHDPQGSTANAVLGTVATIGGVLYPLPVFVGLTFFLASVYVWFGLRRWTFCLAYLAVLVSMPLMIYGLLRRTFVWGGRRYRWHEKFNVELADN</sequence>
<keyword evidence="4 10" id="KW-0328">Glycosyltransferase</keyword>
<dbReference type="InterPro" id="IPR029044">
    <property type="entry name" value="Nucleotide-diphossugar_trans"/>
</dbReference>
<comment type="pathway">
    <text evidence="2">Lipid metabolism; sphingolipid metabolism.</text>
</comment>
<keyword evidence="7 9" id="KW-1133">Transmembrane helix</keyword>
<dbReference type="Proteomes" id="UP001430455">
    <property type="component" value="Unassembled WGS sequence"/>
</dbReference>
<evidence type="ECO:0000256" key="2">
    <source>
        <dbReference type="ARBA" id="ARBA00004760"/>
    </source>
</evidence>
<evidence type="ECO:0000313" key="11">
    <source>
        <dbReference type="Proteomes" id="UP001430455"/>
    </source>
</evidence>
<dbReference type="AlphaFoldDB" id="A0AAW4PJB8"/>
<dbReference type="Pfam" id="PF13506">
    <property type="entry name" value="Glyco_transf_21"/>
    <property type="match status" value="1"/>
</dbReference>
<dbReference type="GO" id="GO:0016757">
    <property type="term" value="F:glycosyltransferase activity"/>
    <property type="evidence" value="ECO:0007669"/>
    <property type="project" value="UniProtKB-KW"/>
</dbReference>
<evidence type="ECO:0000256" key="8">
    <source>
        <dbReference type="ARBA" id="ARBA00023136"/>
    </source>
</evidence>
<reference evidence="10 11" key="1">
    <citation type="submission" date="2021-06" db="EMBL/GenBank/DDBJ databases">
        <title>Halomicroarcula sp. a new haloarchaeum isolated from saline soil.</title>
        <authorList>
            <person name="Duran-Viseras A."/>
            <person name="Sanchez-Porro C."/>
            <person name="Ventosa A."/>
        </authorList>
    </citation>
    <scope>NUCLEOTIDE SEQUENCE [LARGE SCALE GENOMIC DNA]</scope>
    <source>
        <strain evidence="10 11">F27</strain>
    </source>
</reference>
<organism evidence="10 11">
    <name type="scientific">Haloarcula nitratireducens</name>
    <dbReference type="NCBI Taxonomy" id="2487749"/>
    <lineage>
        <taxon>Archaea</taxon>
        <taxon>Methanobacteriati</taxon>
        <taxon>Methanobacteriota</taxon>
        <taxon>Stenosarchaea group</taxon>
        <taxon>Halobacteria</taxon>
        <taxon>Halobacteriales</taxon>
        <taxon>Haloarculaceae</taxon>
        <taxon>Haloarcula</taxon>
    </lineage>
</organism>
<evidence type="ECO:0000256" key="5">
    <source>
        <dbReference type="ARBA" id="ARBA00022679"/>
    </source>
</evidence>
<evidence type="ECO:0000256" key="7">
    <source>
        <dbReference type="ARBA" id="ARBA00022989"/>
    </source>
</evidence>
<keyword evidence="8 9" id="KW-0472">Membrane</keyword>
<accession>A0AAW4PJB8</accession>
<dbReference type="InterPro" id="IPR025993">
    <property type="entry name" value="Ceramide_glucosylTrfase"/>
</dbReference>